<dbReference type="SUPFAM" id="SSF53850">
    <property type="entry name" value="Periplasmic binding protein-like II"/>
    <property type="match status" value="1"/>
</dbReference>
<dbReference type="RefSeq" id="WP_084982962.1">
    <property type="nucleotide sequence ID" value="NZ_CBCSCF010000014.1"/>
</dbReference>
<dbReference type="Proteomes" id="UP000192722">
    <property type="component" value="Unassembled WGS sequence"/>
</dbReference>
<organism evidence="1 4">
    <name type="scientific">Rouxiella silvae</name>
    <dbReference type="NCBI Taxonomy" id="1646373"/>
    <lineage>
        <taxon>Bacteria</taxon>
        <taxon>Pseudomonadati</taxon>
        <taxon>Pseudomonadota</taxon>
        <taxon>Gammaproteobacteria</taxon>
        <taxon>Enterobacterales</taxon>
        <taxon>Yersiniaceae</taxon>
        <taxon>Rouxiella</taxon>
    </lineage>
</organism>
<protein>
    <submittedName>
        <fullName evidence="1">PhnD/SsuA/transferrin family substrate-binding protein</fullName>
    </submittedName>
    <submittedName>
        <fullName evidence="2">Phosphate ABC transporter substrate-binding protein</fullName>
    </submittedName>
</protein>
<comment type="caution">
    <text evidence="1">The sequence shown here is derived from an EMBL/GenBank/DDBJ whole genome shotgun (WGS) entry which is preliminary data.</text>
</comment>
<reference evidence="1" key="4">
    <citation type="submission" date="2022-09" db="EMBL/GenBank/DDBJ databases">
        <title>Rouxiella aceris sp. nov., isolated from tree sap and emended description of the genus Rhouxiella.</title>
        <authorList>
            <person name="Kim I.S."/>
        </authorList>
    </citation>
    <scope>NUCLEOTIDE SEQUENCE</scope>
    <source>
        <strain evidence="1">SAP-2</strain>
    </source>
</reference>
<evidence type="ECO:0000313" key="1">
    <source>
        <dbReference type="EMBL" id="MBF6635950.1"/>
    </source>
</evidence>
<dbReference type="PANTHER" id="PTHR35841">
    <property type="entry name" value="PHOSPHONATES-BINDING PERIPLASMIC PROTEIN"/>
    <property type="match status" value="1"/>
</dbReference>
<keyword evidence="3" id="KW-1185">Reference proteome</keyword>
<dbReference type="Proteomes" id="UP000705283">
    <property type="component" value="Unassembled WGS sequence"/>
</dbReference>
<evidence type="ECO:0000313" key="3">
    <source>
        <dbReference type="Proteomes" id="UP000192722"/>
    </source>
</evidence>
<dbReference type="PANTHER" id="PTHR35841:SF1">
    <property type="entry name" value="PHOSPHONATES-BINDING PERIPLASMIC PROTEIN"/>
    <property type="match status" value="1"/>
</dbReference>
<name>A0AA40WZR8_9GAMM</name>
<reference evidence="2" key="1">
    <citation type="submission" date="2016-12" db="EMBL/GenBank/DDBJ databases">
        <authorList>
            <person name="Le Fleche-Mateos A."/>
        </authorList>
    </citation>
    <scope>NUCLEOTIDE SEQUENCE</scope>
    <source>
        <strain evidence="2">213</strain>
    </source>
</reference>
<dbReference type="EMBL" id="JADMKS010000002">
    <property type="protein sequence ID" value="MBF6635950.1"/>
    <property type="molecule type" value="Genomic_DNA"/>
</dbReference>
<accession>A0AA40WZR8</accession>
<dbReference type="Pfam" id="PF12974">
    <property type="entry name" value="Phosphonate-bd"/>
    <property type="match status" value="1"/>
</dbReference>
<evidence type="ECO:0000313" key="2">
    <source>
        <dbReference type="EMBL" id="ORJ21542.1"/>
    </source>
</evidence>
<reference evidence="1" key="3">
    <citation type="submission" date="2020-11" db="EMBL/GenBank/DDBJ databases">
        <authorList>
            <person name="Lee S.D."/>
        </authorList>
    </citation>
    <scope>NUCLEOTIDE SEQUENCE</scope>
    <source>
        <strain evidence="1">SAP-2</strain>
    </source>
</reference>
<dbReference type="AlphaFoldDB" id="A0AA40WZR8"/>
<gene>
    <name evidence="2" type="ORF">BS639_09570</name>
    <name evidence="1" type="ORF">ITX54_04635</name>
</gene>
<dbReference type="EMBL" id="MRWD01000018">
    <property type="protein sequence ID" value="ORJ21542.1"/>
    <property type="molecule type" value="Genomic_DNA"/>
</dbReference>
<reference evidence="2 3" key="2">
    <citation type="journal article" date="2017" name="Int. J. Syst. Evol. Microbiol.">
        <title>Rouxiella badensis sp. nov. and Rouxiella silvae sp. nov. isolated from peat bog soil in Germany and emendation of the genus description.</title>
        <authorList>
            <person name="Le Fleche-Mateos A."/>
            <person name="Kugler J.H."/>
            <person name="Hansen S.H."/>
            <person name="Syldatk C."/>
            <person name="Hausmann R."/>
            <person name="Lomprez F."/>
            <person name="Vandenbogaert M."/>
            <person name="Manuguerra J.C."/>
            <person name="Grimont P.A."/>
        </authorList>
    </citation>
    <scope>NUCLEOTIDE SEQUENCE [LARGE SCALE GENOMIC DNA]</scope>
    <source>
        <strain evidence="2 3">213</strain>
    </source>
</reference>
<proteinExistence type="predicted"/>
<dbReference type="Gene3D" id="3.40.190.10">
    <property type="entry name" value="Periplasmic binding protein-like II"/>
    <property type="match status" value="1"/>
</dbReference>
<sequence>MNNAISLPMYAVNPPDVEALWSALRKILLEQGTILQNRELHWPDNLLEHWLQPQLLLSQTCGYPLVTRLPDVQPVGCFHYAAPGCEGISYRSFLVARQKELGAHLADFRQRTAVCNSDDSQSGYNALRKMVEPLSKEGCFFREVIFSGSHRQSLLALQQKEADIAAIDCVTFALLKKHQPQTLTQLKIIGETPLTPGLPLITGPQTSASQLAALRSALHQLVSSPQYQQVCRANLIAGFSDVSRQQYDVIL</sequence>
<evidence type="ECO:0000313" key="4">
    <source>
        <dbReference type="Proteomes" id="UP000705283"/>
    </source>
</evidence>